<dbReference type="PANTHER" id="PTHR15893:SF0">
    <property type="entry name" value="LARGE RIBOSOMAL SUBUNIT PROTEIN BL27M"/>
    <property type="match status" value="1"/>
</dbReference>
<dbReference type="PANTHER" id="PTHR15893">
    <property type="entry name" value="RIBOSOMAL PROTEIN L27"/>
    <property type="match status" value="1"/>
</dbReference>
<name>A0AAD6UBR3_9AGAR</name>
<sequence>MAFLTRCLDAVRSPFSNLGSVRTATKRAGGTVKNNGHSPGKRLGVKKFSDQYVIPGNIIVRQRGSLFHPGPHVKMGRDHTIYAIAPGFVRFYKEKWMRGERRFVGLVLERGDVLPRNLADRGRSRYCGLVNLKNLQSPIHSA</sequence>
<evidence type="ECO:0000313" key="5">
    <source>
        <dbReference type="EMBL" id="KAJ7097777.1"/>
    </source>
</evidence>
<protein>
    <recommendedName>
        <fullName evidence="4">Large ribosomal subunit protein bL27m</fullName>
    </recommendedName>
</protein>
<dbReference type="SUPFAM" id="SSF110324">
    <property type="entry name" value="Ribosomal L27 protein-like"/>
    <property type="match status" value="1"/>
</dbReference>
<evidence type="ECO:0000256" key="3">
    <source>
        <dbReference type="ARBA" id="ARBA00023274"/>
    </source>
</evidence>
<comment type="caution">
    <text evidence="5">The sequence shown here is derived from an EMBL/GenBank/DDBJ whole genome shotgun (WGS) entry which is preliminary data.</text>
</comment>
<reference evidence="5" key="1">
    <citation type="submission" date="2023-03" db="EMBL/GenBank/DDBJ databases">
        <title>Massive genome expansion in bonnet fungi (Mycena s.s.) driven by repeated elements and novel gene families across ecological guilds.</title>
        <authorList>
            <consortium name="Lawrence Berkeley National Laboratory"/>
            <person name="Harder C.B."/>
            <person name="Miyauchi S."/>
            <person name="Viragh M."/>
            <person name="Kuo A."/>
            <person name="Thoen E."/>
            <person name="Andreopoulos B."/>
            <person name="Lu D."/>
            <person name="Skrede I."/>
            <person name="Drula E."/>
            <person name="Henrissat B."/>
            <person name="Morin E."/>
            <person name="Kohler A."/>
            <person name="Barry K."/>
            <person name="LaButti K."/>
            <person name="Morin E."/>
            <person name="Salamov A."/>
            <person name="Lipzen A."/>
            <person name="Mereny Z."/>
            <person name="Hegedus B."/>
            <person name="Baldrian P."/>
            <person name="Stursova M."/>
            <person name="Weitz H."/>
            <person name="Taylor A."/>
            <person name="Grigoriev I.V."/>
            <person name="Nagy L.G."/>
            <person name="Martin F."/>
            <person name="Kauserud H."/>
        </authorList>
    </citation>
    <scope>NUCLEOTIDE SEQUENCE</scope>
    <source>
        <strain evidence="5">CBHHK173m</strain>
    </source>
</reference>
<keyword evidence="3" id="KW-0687">Ribonucleoprotein</keyword>
<comment type="similarity">
    <text evidence="1">Belongs to the bacterial ribosomal protein bL27 family.</text>
</comment>
<dbReference type="EMBL" id="JARJCN010000009">
    <property type="protein sequence ID" value="KAJ7097777.1"/>
    <property type="molecule type" value="Genomic_DNA"/>
</dbReference>
<proteinExistence type="inferred from homology"/>
<dbReference type="PROSITE" id="PS00831">
    <property type="entry name" value="RIBOSOMAL_L27"/>
    <property type="match status" value="1"/>
</dbReference>
<keyword evidence="6" id="KW-1185">Reference proteome</keyword>
<evidence type="ECO:0000256" key="1">
    <source>
        <dbReference type="ARBA" id="ARBA00010797"/>
    </source>
</evidence>
<dbReference type="InterPro" id="IPR001684">
    <property type="entry name" value="Ribosomal_bL27"/>
</dbReference>
<keyword evidence="2" id="KW-0689">Ribosomal protein</keyword>
<dbReference type="AlphaFoldDB" id="A0AAD6UBR3"/>
<evidence type="ECO:0000313" key="6">
    <source>
        <dbReference type="Proteomes" id="UP001222325"/>
    </source>
</evidence>
<dbReference type="GO" id="GO:0005762">
    <property type="term" value="C:mitochondrial large ribosomal subunit"/>
    <property type="evidence" value="ECO:0007669"/>
    <property type="project" value="TreeGrafter"/>
</dbReference>
<accession>A0AAD6UBR3</accession>
<evidence type="ECO:0000256" key="4">
    <source>
        <dbReference type="ARBA" id="ARBA00035267"/>
    </source>
</evidence>
<dbReference type="Gene3D" id="2.40.50.100">
    <property type="match status" value="1"/>
</dbReference>
<dbReference type="Proteomes" id="UP001222325">
    <property type="component" value="Unassembled WGS sequence"/>
</dbReference>
<dbReference type="GO" id="GO:0006412">
    <property type="term" value="P:translation"/>
    <property type="evidence" value="ECO:0007669"/>
    <property type="project" value="InterPro"/>
</dbReference>
<organism evidence="5 6">
    <name type="scientific">Mycena belliarum</name>
    <dbReference type="NCBI Taxonomy" id="1033014"/>
    <lineage>
        <taxon>Eukaryota</taxon>
        <taxon>Fungi</taxon>
        <taxon>Dikarya</taxon>
        <taxon>Basidiomycota</taxon>
        <taxon>Agaricomycotina</taxon>
        <taxon>Agaricomycetes</taxon>
        <taxon>Agaricomycetidae</taxon>
        <taxon>Agaricales</taxon>
        <taxon>Marasmiineae</taxon>
        <taxon>Mycenaceae</taxon>
        <taxon>Mycena</taxon>
    </lineage>
</organism>
<dbReference type="Pfam" id="PF01016">
    <property type="entry name" value="Ribosomal_L27"/>
    <property type="match status" value="1"/>
</dbReference>
<gene>
    <name evidence="5" type="ORF">B0H15DRAFT_619106</name>
</gene>
<evidence type="ECO:0000256" key="2">
    <source>
        <dbReference type="ARBA" id="ARBA00022980"/>
    </source>
</evidence>
<dbReference type="GO" id="GO:0003735">
    <property type="term" value="F:structural constituent of ribosome"/>
    <property type="evidence" value="ECO:0007669"/>
    <property type="project" value="InterPro"/>
</dbReference>
<dbReference type="PRINTS" id="PR00063">
    <property type="entry name" value="RIBOSOMALL27"/>
</dbReference>
<dbReference type="InterPro" id="IPR018261">
    <property type="entry name" value="Ribosomal_bL27_CS"/>
</dbReference>